<gene>
    <name evidence="1" type="ORF">LCGC14_0860660</name>
</gene>
<evidence type="ECO:0000313" key="1">
    <source>
        <dbReference type="EMBL" id="KKN27803.1"/>
    </source>
</evidence>
<name>A0A0F9SEK1_9ZZZZ</name>
<dbReference type="InterPro" id="IPR012337">
    <property type="entry name" value="RNaseH-like_sf"/>
</dbReference>
<dbReference type="InterPro" id="IPR036397">
    <property type="entry name" value="RNaseH_sf"/>
</dbReference>
<sequence>MGSSARKQLVKIANRAIGGDLSLNHGAVVELTAGELTGFWYYTTLAAAAKRSQYGTRLVLPKRLDKQAVALVRLDVVSEWLASLLDARKPEFAGFEDYAYHVAYGSHQLGELGGPNKLAVWRRGIKLRLHDPTSVKMFATDNGNADKPEVEAGVLRKWGQDFGEYNQPLAKPTEKRPDPKQNRVVSEDLADAYTIARLVWVEARIRAGKLGLDELASDKERQVFLRTTKAFPINVLGREWVVKTQIGKE</sequence>
<comment type="caution">
    <text evidence="1">The sequence shown here is derived from an EMBL/GenBank/DDBJ whole genome shotgun (WGS) entry which is preliminary data.</text>
</comment>
<dbReference type="Gene3D" id="3.30.420.10">
    <property type="entry name" value="Ribonuclease H-like superfamily/Ribonuclease H"/>
    <property type="match status" value="1"/>
</dbReference>
<proteinExistence type="predicted"/>
<accession>A0A0F9SEK1</accession>
<reference evidence="1" key="1">
    <citation type="journal article" date="2015" name="Nature">
        <title>Complex archaea that bridge the gap between prokaryotes and eukaryotes.</title>
        <authorList>
            <person name="Spang A."/>
            <person name="Saw J.H."/>
            <person name="Jorgensen S.L."/>
            <person name="Zaremba-Niedzwiedzka K."/>
            <person name="Martijn J."/>
            <person name="Lind A.E."/>
            <person name="van Eijk R."/>
            <person name="Schleper C."/>
            <person name="Guy L."/>
            <person name="Ettema T.J."/>
        </authorList>
    </citation>
    <scope>NUCLEOTIDE SEQUENCE</scope>
</reference>
<dbReference type="SUPFAM" id="SSF53098">
    <property type="entry name" value="Ribonuclease H-like"/>
    <property type="match status" value="1"/>
</dbReference>
<dbReference type="AlphaFoldDB" id="A0A0F9SEK1"/>
<organism evidence="1">
    <name type="scientific">marine sediment metagenome</name>
    <dbReference type="NCBI Taxonomy" id="412755"/>
    <lineage>
        <taxon>unclassified sequences</taxon>
        <taxon>metagenomes</taxon>
        <taxon>ecological metagenomes</taxon>
    </lineage>
</organism>
<dbReference type="GO" id="GO:0003676">
    <property type="term" value="F:nucleic acid binding"/>
    <property type="evidence" value="ECO:0007669"/>
    <property type="project" value="InterPro"/>
</dbReference>
<protein>
    <submittedName>
        <fullName evidence="1">Uncharacterized protein</fullName>
    </submittedName>
</protein>
<dbReference type="EMBL" id="LAZR01002612">
    <property type="protein sequence ID" value="KKN27803.1"/>
    <property type="molecule type" value="Genomic_DNA"/>
</dbReference>